<dbReference type="EMBL" id="FNWJ01000001">
    <property type="protein sequence ID" value="SEH10285.1"/>
    <property type="molecule type" value="Genomic_DNA"/>
</dbReference>
<feature type="transmembrane region" description="Helical" evidence="7">
    <location>
        <begin position="95"/>
        <end position="115"/>
    </location>
</feature>
<feature type="transmembrane region" description="Helical" evidence="7">
    <location>
        <begin position="127"/>
        <end position="147"/>
    </location>
</feature>
<feature type="transmembrane region" description="Helical" evidence="7">
    <location>
        <begin position="373"/>
        <end position="396"/>
    </location>
</feature>
<evidence type="ECO:0000256" key="3">
    <source>
        <dbReference type="ARBA" id="ARBA00022692"/>
    </source>
</evidence>
<evidence type="ECO:0000256" key="4">
    <source>
        <dbReference type="ARBA" id="ARBA00022989"/>
    </source>
</evidence>
<evidence type="ECO:0000256" key="5">
    <source>
        <dbReference type="ARBA" id="ARBA00023136"/>
    </source>
</evidence>
<feature type="transmembrane region" description="Helical" evidence="7">
    <location>
        <begin position="240"/>
        <end position="266"/>
    </location>
</feature>
<dbReference type="GO" id="GO:0005886">
    <property type="term" value="C:plasma membrane"/>
    <property type="evidence" value="ECO:0007669"/>
    <property type="project" value="UniProtKB-SubCell"/>
</dbReference>
<accession>A0A1H6FKC1</accession>
<name>A0A1H6FKC1_THEAL</name>
<organism evidence="8 9">
    <name type="scientific">Thermoleophilum album</name>
    <dbReference type="NCBI Taxonomy" id="29539"/>
    <lineage>
        <taxon>Bacteria</taxon>
        <taxon>Bacillati</taxon>
        <taxon>Actinomycetota</taxon>
        <taxon>Thermoleophilia</taxon>
        <taxon>Thermoleophilales</taxon>
        <taxon>Thermoleophilaceae</taxon>
        <taxon>Thermoleophilum</taxon>
    </lineage>
</organism>
<dbReference type="STRING" id="29539.SAMN02745716_0134"/>
<evidence type="ECO:0000313" key="8">
    <source>
        <dbReference type="EMBL" id="SEH10285.1"/>
    </source>
</evidence>
<protein>
    <submittedName>
        <fullName evidence="8">Membrane protein involved in the export of O-antigen and teichoic acid</fullName>
    </submittedName>
</protein>
<evidence type="ECO:0000256" key="1">
    <source>
        <dbReference type="ARBA" id="ARBA00004651"/>
    </source>
</evidence>
<feature type="transmembrane region" description="Helical" evidence="7">
    <location>
        <begin position="750"/>
        <end position="767"/>
    </location>
</feature>
<feature type="region of interest" description="Disordered" evidence="6">
    <location>
        <begin position="603"/>
        <end position="626"/>
    </location>
</feature>
<dbReference type="Proteomes" id="UP000222056">
    <property type="component" value="Unassembled WGS sequence"/>
</dbReference>
<dbReference type="InterPro" id="IPR050833">
    <property type="entry name" value="Poly_Biosynth_Transport"/>
</dbReference>
<feature type="transmembrane region" description="Helical" evidence="7">
    <location>
        <begin position="705"/>
        <end position="722"/>
    </location>
</feature>
<dbReference type="PANTHER" id="PTHR30250:SF11">
    <property type="entry name" value="O-ANTIGEN TRANSPORTER-RELATED"/>
    <property type="match status" value="1"/>
</dbReference>
<keyword evidence="3 7" id="KW-0812">Transmembrane</keyword>
<reference evidence="9" key="1">
    <citation type="submission" date="2016-10" db="EMBL/GenBank/DDBJ databases">
        <authorList>
            <person name="Varghese N."/>
            <person name="Submissions S."/>
        </authorList>
    </citation>
    <scope>NUCLEOTIDE SEQUENCE [LARGE SCALE GENOMIC DNA]</scope>
    <source>
        <strain evidence="9">ATCC 35263</strain>
    </source>
</reference>
<feature type="transmembrane region" description="Helical" evidence="7">
    <location>
        <begin position="278"/>
        <end position="298"/>
    </location>
</feature>
<feature type="transmembrane region" description="Helical" evidence="7">
    <location>
        <begin position="55"/>
        <end position="74"/>
    </location>
</feature>
<sequence length="962" mass="98970">MSARPQATALASIGLLLPRTATRRGGVYFLTRAANGALALAHVWAVGHALGSEQAGHFFMLWTSAWLLSVAVRFGSDGVVARALAEADAARRPPASLGGVLIVGLAVAALLFWPLTSLVGAPDSPAALAALAVLAVAWAGTGFFASVLKARARADLAGWVQNVVWSLPPTLVALLASPLAIDSLLGLAAATAAAALLALLAAAAITARSLGANLALLLVDPRRERVAVRRDEIGAAVLTTLAEVYVWLPVLIGAVVGVSGAAAAGLFAATRIAGVFSWGYQAVVATLVPSLAASVARCDPRRARRLIAQGALGGLIVTLPICLVGAVAAGPILAVFSSDYAPWRTTLMLLIAARLLDAAAGPQGELILVGRKTWVGATALASSCAIGTATALLTHSLLGEQAIGLGAFAAFAFANVSQMLYVRRWVGNWRLAVESSRSGSGVASATGDPTTGDPAMEARATGAAAHRALRRAPELAAALALGFLTASVARPPRDAGGVLLCAAMVLLLVGSSLLLAARCFGLRDALLSPLGVAALMVALVFALRPAALALAPSDAAYPLLWLGFDFAELGRTAALGTLAFFGFGVAFAGSWLALRERGGAAGGGGGGGEGARGALSRPANDAATGPPLSERRLVGALGGALAVGTALWAILFFRNGGFAALLDDPSRLHLNQFGGGHYVFGFALCLGATLVAVQAWRERPTPRRLLLVGTASAVALAASVALQTRGQLLATGVAALALVASRGTITRSRALPLALAGVLLLAGFAWMRSVRELAQTLPLREAVAQSLHGNPLLDATRDFVEFDHLVVLEQLVPSELRRLGGRSLAQAPLAFLPRRLYPEKPLPIDFELARATMGTSARAGTPFTLAGELYWNFGWPAACTLLVAVGALGGAGWGLLRRRHGRRPELVRAIAFGYSYLLLTRPLGAMLLTTGLAVAAAWIVVTAAERGVRPKTLWRMRSSPRA</sequence>
<evidence type="ECO:0000256" key="7">
    <source>
        <dbReference type="SAM" id="Phobius"/>
    </source>
</evidence>
<evidence type="ECO:0000313" key="9">
    <source>
        <dbReference type="Proteomes" id="UP000222056"/>
    </source>
</evidence>
<proteinExistence type="predicted"/>
<gene>
    <name evidence="8" type="ORF">SAMN02745716_0134</name>
</gene>
<comment type="subcellular location">
    <subcellularLocation>
        <location evidence="1">Cell membrane</location>
        <topology evidence="1">Multi-pass membrane protein</topology>
    </subcellularLocation>
</comment>
<feature type="transmembrane region" description="Helical" evidence="7">
    <location>
        <begin position="633"/>
        <end position="653"/>
    </location>
</feature>
<feature type="transmembrane region" description="Helical" evidence="7">
    <location>
        <begin position="529"/>
        <end position="552"/>
    </location>
</feature>
<feature type="transmembrane region" description="Helical" evidence="7">
    <location>
        <begin position="310"/>
        <end position="336"/>
    </location>
</feature>
<evidence type="ECO:0000256" key="2">
    <source>
        <dbReference type="ARBA" id="ARBA00022475"/>
    </source>
</evidence>
<feature type="transmembrane region" description="Helical" evidence="7">
    <location>
        <begin position="728"/>
        <end position="745"/>
    </location>
</feature>
<feature type="transmembrane region" description="Helical" evidence="7">
    <location>
        <begin position="572"/>
        <end position="594"/>
    </location>
</feature>
<feature type="transmembrane region" description="Helical" evidence="7">
    <location>
        <begin position="673"/>
        <end position="693"/>
    </location>
</feature>
<feature type="transmembrane region" description="Helical" evidence="7">
    <location>
        <begin position="916"/>
        <end position="941"/>
    </location>
</feature>
<evidence type="ECO:0000256" key="6">
    <source>
        <dbReference type="SAM" id="MobiDB-lite"/>
    </source>
</evidence>
<dbReference type="PANTHER" id="PTHR30250">
    <property type="entry name" value="PST FAMILY PREDICTED COLANIC ACID TRANSPORTER"/>
    <property type="match status" value="1"/>
</dbReference>
<feature type="transmembrane region" description="Helical" evidence="7">
    <location>
        <begin position="495"/>
        <end position="517"/>
    </location>
</feature>
<keyword evidence="5 7" id="KW-0472">Membrane</keyword>
<keyword evidence="4 7" id="KW-1133">Transmembrane helix</keyword>
<feature type="transmembrane region" description="Helical" evidence="7">
    <location>
        <begin position="187"/>
        <end position="219"/>
    </location>
</feature>
<feature type="transmembrane region" description="Helical" evidence="7">
    <location>
        <begin position="873"/>
        <end position="896"/>
    </location>
</feature>
<feature type="transmembrane region" description="Helical" evidence="7">
    <location>
        <begin position="402"/>
        <end position="422"/>
    </location>
</feature>
<keyword evidence="9" id="KW-1185">Reference proteome</keyword>
<feature type="transmembrane region" description="Helical" evidence="7">
    <location>
        <begin position="159"/>
        <end position="181"/>
    </location>
</feature>
<dbReference type="AlphaFoldDB" id="A0A1H6FKC1"/>
<keyword evidence="2" id="KW-1003">Cell membrane</keyword>